<evidence type="ECO:0000313" key="2">
    <source>
        <dbReference type="EMBL" id="TDR87059.1"/>
    </source>
</evidence>
<dbReference type="InterPro" id="IPR002196">
    <property type="entry name" value="Glyco_hydro_24"/>
</dbReference>
<keyword evidence="1" id="KW-0081">Bacteriolytic enzyme</keyword>
<dbReference type="Gene3D" id="1.10.1740.240">
    <property type="match status" value="1"/>
</dbReference>
<dbReference type="EC" id="3.2.1.17" evidence="1"/>
<dbReference type="RefSeq" id="WP_166652570.1">
    <property type="nucleotide sequence ID" value="NZ_SNZR01000016.1"/>
</dbReference>
<protein>
    <recommendedName>
        <fullName evidence="1">Lysozyme</fullName>
        <ecNumber evidence="1">3.2.1.17</ecNumber>
    </recommendedName>
</protein>
<comment type="catalytic activity">
    <reaction evidence="1">
        <text>Hydrolysis of (1-&gt;4)-beta-linkages between N-acetylmuramic acid and N-acetyl-D-glucosamine residues in a peptidoglycan and between N-acetyl-D-glucosamine residues in chitodextrins.</text>
        <dbReference type="EC" id="3.2.1.17"/>
    </reaction>
</comment>
<dbReference type="SUPFAM" id="SSF53955">
    <property type="entry name" value="Lysozyme-like"/>
    <property type="match status" value="1"/>
</dbReference>
<sequence>MNVSARGLAEIVSHEGIVTRRYKDSVGVWTIGVGHTKAAGAPDPATFMEDLTVAESLALFR</sequence>
<comment type="similarity">
    <text evidence="1">Belongs to the glycosyl hydrolase 24 family.</text>
</comment>
<dbReference type="GO" id="GO:0031640">
    <property type="term" value="P:killing of cells of another organism"/>
    <property type="evidence" value="ECO:0007669"/>
    <property type="project" value="UniProtKB-KW"/>
</dbReference>
<feature type="non-terminal residue" evidence="2">
    <location>
        <position position="61"/>
    </location>
</feature>
<gene>
    <name evidence="2" type="ORF">EV668_4137</name>
</gene>
<dbReference type="AlphaFoldDB" id="A0A4V6PZG2"/>
<accession>A0A4V6PZG2</accession>
<dbReference type="GO" id="GO:0003796">
    <property type="term" value="F:lysozyme activity"/>
    <property type="evidence" value="ECO:0007669"/>
    <property type="project" value="UniProtKB-EC"/>
</dbReference>
<keyword evidence="1" id="KW-0378">Hydrolase</keyword>
<dbReference type="EMBL" id="SNZR01000016">
    <property type="protein sequence ID" value="TDR87059.1"/>
    <property type="molecule type" value="Genomic_DNA"/>
</dbReference>
<dbReference type="GO" id="GO:0016998">
    <property type="term" value="P:cell wall macromolecule catabolic process"/>
    <property type="evidence" value="ECO:0007669"/>
    <property type="project" value="InterPro"/>
</dbReference>
<dbReference type="InterPro" id="IPR023346">
    <property type="entry name" value="Lysozyme-like_dom_sf"/>
</dbReference>
<keyword evidence="1" id="KW-0326">Glycosidase</keyword>
<organism evidence="2 3">
    <name type="scientific">Enterovirga rhinocerotis</name>
    <dbReference type="NCBI Taxonomy" id="1339210"/>
    <lineage>
        <taxon>Bacteria</taxon>
        <taxon>Pseudomonadati</taxon>
        <taxon>Pseudomonadota</taxon>
        <taxon>Alphaproteobacteria</taxon>
        <taxon>Hyphomicrobiales</taxon>
        <taxon>Methylobacteriaceae</taxon>
        <taxon>Enterovirga</taxon>
    </lineage>
</organism>
<keyword evidence="3" id="KW-1185">Reference proteome</keyword>
<name>A0A4V6PZG2_9HYPH</name>
<dbReference type="Proteomes" id="UP000295122">
    <property type="component" value="Unassembled WGS sequence"/>
</dbReference>
<proteinExistence type="inferred from homology"/>
<keyword evidence="1" id="KW-0929">Antimicrobial</keyword>
<comment type="caution">
    <text evidence="2">The sequence shown here is derived from an EMBL/GenBank/DDBJ whole genome shotgun (WGS) entry which is preliminary data.</text>
</comment>
<reference evidence="2 3" key="1">
    <citation type="submission" date="2019-03" db="EMBL/GenBank/DDBJ databases">
        <title>Genomic Encyclopedia of Type Strains, Phase IV (KMG-IV): sequencing the most valuable type-strain genomes for metagenomic binning, comparative biology and taxonomic classification.</title>
        <authorList>
            <person name="Goeker M."/>
        </authorList>
    </citation>
    <scope>NUCLEOTIDE SEQUENCE [LARGE SCALE GENOMIC DNA]</scope>
    <source>
        <strain evidence="2 3">DSM 25903</strain>
    </source>
</reference>
<dbReference type="GO" id="GO:0009253">
    <property type="term" value="P:peptidoglycan catabolic process"/>
    <property type="evidence" value="ECO:0007669"/>
    <property type="project" value="InterPro"/>
</dbReference>
<evidence type="ECO:0000313" key="3">
    <source>
        <dbReference type="Proteomes" id="UP000295122"/>
    </source>
</evidence>
<evidence type="ECO:0000256" key="1">
    <source>
        <dbReference type="RuleBase" id="RU003788"/>
    </source>
</evidence>
<dbReference type="GO" id="GO:0042742">
    <property type="term" value="P:defense response to bacterium"/>
    <property type="evidence" value="ECO:0007669"/>
    <property type="project" value="UniProtKB-KW"/>
</dbReference>
<dbReference type="Pfam" id="PF00959">
    <property type="entry name" value="Phage_lysozyme"/>
    <property type="match status" value="1"/>
</dbReference>